<evidence type="ECO:0000313" key="5">
    <source>
        <dbReference type="Proteomes" id="UP000464675"/>
    </source>
</evidence>
<name>A0A6P1TFJ8_9GAMM</name>
<reference evidence="4 5" key="1">
    <citation type="submission" date="2020-01" db="EMBL/GenBank/DDBJ databases">
        <title>The possibility of degradation of plastic by Microbulbifer hydrolyticus IRE-31.</title>
        <authorList>
            <person name="Liu L."/>
        </authorList>
    </citation>
    <scope>NUCLEOTIDE SEQUENCE [LARGE SCALE GENOMIC DNA]</scope>
    <source>
        <strain evidence="4 5">IRE-31</strain>
    </source>
</reference>
<evidence type="ECO:0000313" key="4">
    <source>
        <dbReference type="EMBL" id="QHQ40019.1"/>
    </source>
</evidence>
<reference evidence="3 6" key="2">
    <citation type="submission" date="2020-08" db="EMBL/GenBank/DDBJ databases">
        <title>Genomic Encyclopedia of Type Strains, Phase IV (KMG-IV): sequencing the most valuable type-strain genomes for metagenomic binning, comparative biology and taxonomic classification.</title>
        <authorList>
            <person name="Goeker M."/>
        </authorList>
    </citation>
    <scope>NUCLEOTIDE SEQUENCE [LARGE SCALE GENOMIC DNA]</scope>
    <source>
        <strain evidence="3 6">DSM 11525</strain>
    </source>
</reference>
<evidence type="ECO:0000256" key="1">
    <source>
        <dbReference type="SAM" id="Coils"/>
    </source>
</evidence>
<dbReference type="Proteomes" id="UP000464675">
    <property type="component" value="Chromosome"/>
</dbReference>
<evidence type="ECO:0000313" key="3">
    <source>
        <dbReference type="EMBL" id="MBB5212381.1"/>
    </source>
</evidence>
<protein>
    <recommendedName>
        <fullName evidence="7">AraC family transcriptional regulator</fullName>
    </recommendedName>
</protein>
<dbReference type="EMBL" id="CP047491">
    <property type="protein sequence ID" value="QHQ40019.1"/>
    <property type="molecule type" value="Genomic_DNA"/>
</dbReference>
<accession>A0A6P1TFJ8</accession>
<dbReference type="AlphaFoldDB" id="A0A6P1TFJ8"/>
<evidence type="ECO:0000256" key="2">
    <source>
        <dbReference type="SAM" id="SignalP"/>
    </source>
</evidence>
<evidence type="ECO:0008006" key="7">
    <source>
        <dbReference type="Google" id="ProtNLM"/>
    </source>
</evidence>
<dbReference type="OrthoDB" id="5395931at2"/>
<evidence type="ECO:0000313" key="6">
    <source>
        <dbReference type="Proteomes" id="UP000563601"/>
    </source>
</evidence>
<keyword evidence="5" id="KW-1185">Reference proteome</keyword>
<organism evidence="3 6">
    <name type="scientific">Microbulbifer hydrolyticus</name>
    <dbReference type="NCBI Taxonomy" id="48074"/>
    <lineage>
        <taxon>Bacteria</taxon>
        <taxon>Pseudomonadati</taxon>
        <taxon>Pseudomonadota</taxon>
        <taxon>Gammaproteobacteria</taxon>
        <taxon>Cellvibrionales</taxon>
        <taxon>Microbulbiferaceae</taxon>
        <taxon>Microbulbifer</taxon>
    </lineage>
</organism>
<dbReference type="EMBL" id="JACHHR010000003">
    <property type="protein sequence ID" value="MBB5212381.1"/>
    <property type="molecule type" value="Genomic_DNA"/>
</dbReference>
<sequence length="175" mass="19179">MSRILIALATAWLLSLSVLASAQNVSREEIRGLDEQIQDVKKDVISLTSELNRLEEKLLFPSNTQAAFFISLADGASGEEFSLESVEVKLGNQVVAHHLYTYREIEALQQGGVQRIHTANVQTGAHPLVVSYLGKSKSGKEYRGTASYSVDKAVGPKFVEIQIAGTQSAINFKDW</sequence>
<feature type="signal peptide" evidence="2">
    <location>
        <begin position="1"/>
        <end position="22"/>
    </location>
</feature>
<keyword evidence="1" id="KW-0175">Coiled coil</keyword>
<proteinExistence type="predicted"/>
<keyword evidence="2" id="KW-0732">Signal</keyword>
<gene>
    <name evidence="4" type="ORF">GTQ55_14195</name>
    <name evidence="3" type="ORF">HNQ53_002606</name>
</gene>
<feature type="chain" id="PRO_5044645728" description="AraC family transcriptional regulator" evidence="2">
    <location>
        <begin position="23"/>
        <end position="175"/>
    </location>
</feature>
<dbReference type="RefSeq" id="WP_161859331.1">
    <property type="nucleotide sequence ID" value="NZ_CP047491.1"/>
</dbReference>
<feature type="coiled-coil region" evidence="1">
    <location>
        <begin position="30"/>
        <end position="57"/>
    </location>
</feature>
<dbReference type="Proteomes" id="UP000563601">
    <property type="component" value="Unassembled WGS sequence"/>
</dbReference>